<dbReference type="STRING" id="272942.RCAP_rcc03271"/>
<dbReference type="GeneID" id="31492540"/>
<dbReference type="OrthoDB" id="9808097at2"/>
<dbReference type="GO" id="GO:0051536">
    <property type="term" value="F:iron-sulfur cluster binding"/>
    <property type="evidence" value="ECO:0007669"/>
    <property type="project" value="InterPro"/>
</dbReference>
<dbReference type="SMR" id="D5ARX3"/>
<evidence type="ECO:0000313" key="4">
    <source>
        <dbReference type="Proteomes" id="UP000002361"/>
    </source>
</evidence>
<feature type="domain" description="NIF system FeS cluster assembly NifU C-terminal" evidence="2">
    <location>
        <begin position="66"/>
        <end position="129"/>
    </location>
</feature>
<feature type="compositionally biased region" description="Low complexity" evidence="1">
    <location>
        <begin position="18"/>
        <end position="29"/>
    </location>
</feature>
<dbReference type="KEGG" id="rcp:RCAP_rcc03271"/>
<dbReference type="GO" id="GO:0016226">
    <property type="term" value="P:iron-sulfur cluster assembly"/>
    <property type="evidence" value="ECO:0007669"/>
    <property type="project" value="InterPro"/>
</dbReference>
<reference evidence="3 4" key="2">
    <citation type="journal article" date="2010" name="J. Bacteriol.">
        <title>Complete genome sequence of the photosynthetic purple nonsulfur bacterium Rhodobacter capsulatus SB 1003.</title>
        <authorList>
            <person name="Strnad H."/>
            <person name="Lapidus A."/>
            <person name="Paces J."/>
            <person name="Ulbrich P."/>
            <person name="Vlcek C."/>
            <person name="Paces V."/>
            <person name="Haselkorn R."/>
        </authorList>
    </citation>
    <scope>NUCLEOTIDE SEQUENCE [LARGE SCALE GENOMIC DNA]</scope>
    <source>
        <strain evidence="4">ATCC BAA-309 / NBRC 16581 / SB1003</strain>
    </source>
</reference>
<sequence>MRDMQDDDTKSPAPPPAAAAAARRAAGQAAPDASALRDRFAKLAQADTPEAATDAAAAADDEVTRIRALIDEMRPTFRRDGGDIELVRVEGAKVIVHLSGACAGCMLAGQTLYGVQKRITDVLGRPFRVIPDIRH</sequence>
<dbReference type="eggNOG" id="COG0694">
    <property type="taxonomic scope" value="Bacteria"/>
</dbReference>
<organism evidence="3 4">
    <name type="scientific">Rhodobacter capsulatus (strain ATCC BAA-309 / NBRC 16581 / SB1003)</name>
    <dbReference type="NCBI Taxonomy" id="272942"/>
    <lineage>
        <taxon>Bacteria</taxon>
        <taxon>Pseudomonadati</taxon>
        <taxon>Pseudomonadota</taxon>
        <taxon>Alphaproteobacteria</taxon>
        <taxon>Rhodobacterales</taxon>
        <taxon>Rhodobacter group</taxon>
        <taxon>Rhodobacter</taxon>
    </lineage>
</organism>
<protein>
    <submittedName>
        <fullName evidence="3">Nitrogen fixation protein NifU-2</fullName>
    </submittedName>
</protein>
<feature type="compositionally biased region" description="Basic and acidic residues" evidence="1">
    <location>
        <begin position="1"/>
        <end position="10"/>
    </location>
</feature>
<gene>
    <name evidence="3" type="primary">nifU2</name>
    <name evidence="3" type="ordered locus">RCAP_rcc03271</name>
</gene>
<dbReference type="Gene3D" id="3.30.300.130">
    <property type="entry name" value="Fe-S cluster assembly (FSCA)"/>
    <property type="match status" value="1"/>
</dbReference>
<dbReference type="Proteomes" id="UP000002361">
    <property type="component" value="Chromosome"/>
</dbReference>
<dbReference type="RefSeq" id="WP_013068967.1">
    <property type="nucleotide sequence ID" value="NC_014034.1"/>
</dbReference>
<dbReference type="GO" id="GO:0005506">
    <property type="term" value="F:iron ion binding"/>
    <property type="evidence" value="ECO:0007669"/>
    <property type="project" value="InterPro"/>
</dbReference>
<proteinExistence type="predicted"/>
<evidence type="ECO:0000256" key="1">
    <source>
        <dbReference type="SAM" id="MobiDB-lite"/>
    </source>
</evidence>
<dbReference type="EMBL" id="CP001312">
    <property type="protein sequence ID" value="ADE86995.1"/>
    <property type="molecule type" value="Genomic_DNA"/>
</dbReference>
<evidence type="ECO:0000259" key="2">
    <source>
        <dbReference type="Pfam" id="PF01106"/>
    </source>
</evidence>
<dbReference type="InterPro" id="IPR001075">
    <property type="entry name" value="NIF_FeS_clus_asmbl_NifU_C"/>
</dbReference>
<accession>D5ARX3</accession>
<reference key="1">
    <citation type="submission" date="2008-12" db="EMBL/GenBank/DDBJ databases">
        <title>Complete genome sequence of Rhodobacter capsulatus SB1003.</title>
        <authorList>
            <person name="Strnad H."/>
            <person name="Lapidus A."/>
            <person name="Vlcek C."/>
            <person name="Ulbrich P."/>
            <person name="Paces J."/>
            <person name="Maltsev N."/>
            <person name="Kumar V."/>
            <person name="Kogan Y."/>
            <person name="Milgram A."/>
            <person name="Rebrekov D."/>
            <person name="Mazur M."/>
            <person name="Cox R."/>
            <person name="Kyrpides N."/>
            <person name="Kolar M."/>
            <person name="Sachova J."/>
            <person name="Ridl J."/>
            <person name="Ivanova N."/>
            <person name="Kapatral V."/>
            <person name="Los T."/>
            <person name="Lykidis A."/>
            <person name="Mikhailova N."/>
            <person name="Reznik G."/>
            <person name="Vasieva O."/>
            <person name="Fonstein M."/>
            <person name="Paces V."/>
            <person name="Haselkorn R."/>
        </authorList>
    </citation>
    <scope>NUCLEOTIDE SEQUENCE</scope>
    <source>
        <strain>SB1003</strain>
    </source>
</reference>
<dbReference type="SUPFAM" id="SSF117916">
    <property type="entry name" value="Fe-S cluster assembly (FSCA) domain-like"/>
    <property type="match status" value="1"/>
</dbReference>
<dbReference type="InterPro" id="IPR034904">
    <property type="entry name" value="FSCA_dom_sf"/>
</dbReference>
<keyword evidence="4" id="KW-1185">Reference proteome</keyword>
<dbReference type="Pfam" id="PF01106">
    <property type="entry name" value="NifU"/>
    <property type="match status" value="1"/>
</dbReference>
<dbReference type="AlphaFoldDB" id="D5ARX3"/>
<evidence type="ECO:0000313" key="3">
    <source>
        <dbReference type="EMBL" id="ADE86995.1"/>
    </source>
</evidence>
<feature type="region of interest" description="Disordered" evidence="1">
    <location>
        <begin position="1"/>
        <end position="29"/>
    </location>
</feature>
<dbReference type="HOGENOM" id="CLU_1884137_0_0_5"/>
<name>D5ARX3_RHOCB</name>